<keyword evidence="1" id="KW-1185">Reference proteome</keyword>
<evidence type="ECO:0000313" key="1">
    <source>
        <dbReference type="Proteomes" id="UP000887575"/>
    </source>
</evidence>
<protein>
    <submittedName>
        <fullName evidence="2">Uncharacterized protein</fullName>
    </submittedName>
</protein>
<accession>A0AAF3EAV4</accession>
<sequence length="146" mass="15991">MLSPEEAQEATKLLSGVLLNKVNESKLSMKNFVEKSSKELQDLQQECDLIRKKISGNNAGVQFSDSCSAGARPIVFSIIMAQAPTQVTVITTQPTTAFVQLGKDPCNIVCPNCHKCPDTRIPNSLLMFPDIMLASFTIAFDNDRIV</sequence>
<reference evidence="2" key="1">
    <citation type="submission" date="2024-02" db="UniProtKB">
        <authorList>
            <consortium name="WormBaseParasite"/>
        </authorList>
    </citation>
    <scope>IDENTIFICATION</scope>
</reference>
<proteinExistence type="predicted"/>
<dbReference type="WBParaSite" id="MBELARI_LOCUS11051">
    <property type="protein sequence ID" value="MBELARI_LOCUS11051"/>
    <property type="gene ID" value="MBELARI_LOCUS11051"/>
</dbReference>
<evidence type="ECO:0000313" key="2">
    <source>
        <dbReference type="WBParaSite" id="MBELARI_LOCUS11051"/>
    </source>
</evidence>
<dbReference type="Proteomes" id="UP000887575">
    <property type="component" value="Unassembled WGS sequence"/>
</dbReference>
<dbReference type="AlphaFoldDB" id="A0AAF3EAV4"/>
<organism evidence="1 2">
    <name type="scientific">Mesorhabditis belari</name>
    <dbReference type="NCBI Taxonomy" id="2138241"/>
    <lineage>
        <taxon>Eukaryota</taxon>
        <taxon>Metazoa</taxon>
        <taxon>Ecdysozoa</taxon>
        <taxon>Nematoda</taxon>
        <taxon>Chromadorea</taxon>
        <taxon>Rhabditida</taxon>
        <taxon>Rhabditina</taxon>
        <taxon>Rhabditomorpha</taxon>
        <taxon>Rhabditoidea</taxon>
        <taxon>Rhabditidae</taxon>
        <taxon>Mesorhabditinae</taxon>
        <taxon>Mesorhabditis</taxon>
    </lineage>
</organism>
<name>A0AAF3EAV4_9BILA</name>